<protein>
    <recommendedName>
        <fullName evidence="3">histidine kinase</fullName>
        <ecNumber evidence="3">2.7.13.3</ecNumber>
    </recommendedName>
</protein>
<dbReference type="SMART" id="SM00091">
    <property type="entry name" value="PAS"/>
    <property type="match status" value="2"/>
</dbReference>
<dbReference type="Pfam" id="PF00512">
    <property type="entry name" value="HisKA"/>
    <property type="match status" value="1"/>
</dbReference>
<dbReference type="NCBIfam" id="TIGR00229">
    <property type="entry name" value="sensory_box"/>
    <property type="match status" value="2"/>
</dbReference>
<evidence type="ECO:0000256" key="11">
    <source>
        <dbReference type="ARBA" id="ARBA00023306"/>
    </source>
</evidence>
<dbReference type="Pfam" id="PF02518">
    <property type="entry name" value="HATPase_c"/>
    <property type="match status" value="1"/>
</dbReference>
<evidence type="ECO:0000259" key="14">
    <source>
        <dbReference type="PROSITE" id="PS50113"/>
    </source>
</evidence>
<dbReference type="Gene3D" id="3.30.565.10">
    <property type="entry name" value="Histidine kinase-like ATPase, C-terminal domain"/>
    <property type="match status" value="1"/>
</dbReference>
<dbReference type="GO" id="GO:0009927">
    <property type="term" value="F:histidine phosphotransfer kinase activity"/>
    <property type="evidence" value="ECO:0007669"/>
    <property type="project" value="TreeGrafter"/>
</dbReference>
<dbReference type="RefSeq" id="WP_162272947.1">
    <property type="nucleotide sequence ID" value="NZ_FNCA01000003.1"/>
</dbReference>
<keyword evidence="8" id="KW-0067">ATP-binding</keyword>
<sequence>MERIMSNGVRKYDGIRSKRDSHISGNSSSHTLDTVQSSTSVDDIEQDHDSYAVTHLSTTDRFFMEKGDVYHSLFKYNKAITLLINPENFEIIDANNAACDYYGWSLDVITRMKIHDLNTLDPDKIREEMQNAVAEKRNYFLFKHKLANGQVRDVEVYSSPVIVNSQQLLYSIVHDITERKKAQEELNKRNMQLRAAQNIGHIGSWELNLASGMMDSSDEAKRIYGYDLDDGVYPIKEVQTVVIPEYRPMMDEAMRELIENGITYDVQFRIVRKNDGIIRDIHSVAEYDAEKNTVIGTIQDITESKKVEDALLHAKIVAEAANRSKDEFLATMSHELRTPLTSIIGFSDILKDKMFGELNEKQTRYVDNILNSGNHLLKLINDVLDLSKVEAGKMELQYEHFSLSMAVEEVKTLLTPMAMDKRIKLVIDTDEDIGEINADRTKLKQVLYNLASNSIKFTPEKGTVSIISRLSENMLHVCVKDTGIGISERDRARLFQPFRQLNSYLANEYAGTGLGLALVKKFVEMHNGKVWVDSTVGEGSEFCFSIPASASN</sequence>
<proteinExistence type="predicted"/>
<dbReference type="InterPro" id="IPR036890">
    <property type="entry name" value="HATPase_C_sf"/>
</dbReference>
<dbReference type="CDD" id="cd00130">
    <property type="entry name" value="PAS"/>
    <property type="match status" value="1"/>
</dbReference>
<dbReference type="SMART" id="SM00388">
    <property type="entry name" value="HisKA"/>
    <property type="match status" value="1"/>
</dbReference>
<dbReference type="InterPro" id="IPR036097">
    <property type="entry name" value="HisK_dim/P_sf"/>
</dbReference>
<dbReference type="PROSITE" id="PS50113">
    <property type="entry name" value="PAC"/>
    <property type="match status" value="2"/>
</dbReference>
<reference evidence="15 16" key="1">
    <citation type="submission" date="2016-10" db="EMBL/GenBank/DDBJ databases">
        <authorList>
            <person name="Varghese N."/>
            <person name="Submissions S."/>
        </authorList>
    </citation>
    <scope>NUCLEOTIDE SEQUENCE [LARGE SCALE GENOMIC DNA]</scope>
    <source>
        <strain evidence="15 16">PL 12/M</strain>
    </source>
</reference>
<feature type="domain" description="Histidine kinase" evidence="13">
    <location>
        <begin position="331"/>
        <end position="550"/>
    </location>
</feature>
<name>A0A7Z7AW92_9EURY</name>
<evidence type="ECO:0000256" key="5">
    <source>
        <dbReference type="ARBA" id="ARBA00022679"/>
    </source>
</evidence>
<dbReference type="PANTHER" id="PTHR43047:SF72">
    <property type="entry name" value="OSMOSENSING HISTIDINE PROTEIN KINASE SLN1"/>
    <property type="match status" value="1"/>
</dbReference>
<dbReference type="EMBL" id="FNCA01000003">
    <property type="protein sequence ID" value="SDF74038.1"/>
    <property type="molecule type" value="Genomic_DNA"/>
</dbReference>
<evidence type="ECO:0000256" key="7">
    <source>
        <dbReference type="ARBA" id="ARBA00022777"/>
    </source>
</evidence>
<dbReference type="InterPro" id="IPR013655">
    <property type="entry name" value="PAS_fold_3"/>
</dbReference>
<keyword evidence="6" id="KW-0547">Nucleotide-binding</keyword>
<dbReference type="PROSITE" id="PS50109">
    <property type="entry name" value="HIS_KIN"/>
    <property type="match status" value="1"/>
</dbReference>
<accession>A0A7Z7AW92</accession>
<dbReference type="InterPro" id="IPR003594">
    <property type="entry name" value="HATPase_dom"/>
</dbReference>
<dbReference type="Gene3D" id="2.10.70.100">
    <property type="match status" value="1"/>
</dbReference>
<evidence type="ECO:0000256" key="3">
    <source>
        <dbReference type="ARBA" id="ARBA00012438"/>
    </source>
</evidence>
<feature type="domain" description="PAC" evidence="14">
    <location>
        <begin position="135"/>
        <end position="188"/>
    </location>
</feature>
<dbReference type="CDD" id="cd16922">
    <property type="entry name" value="HATPase_EvgS-ArcB-TorS-like"/>
    <property type="match status" value="1"/>
</dbReference>
<dbReference type="Pfam" id="PF13426">
    <property type="entry name" value="PAS_9"/>
    <property type="match status" value="1"/>
</dbReference>
<feature type="compositionally biased region" description="Polar residues" evidence="12">
    <location>
        <begin position="23"/>
        <end position="37"/>
    </location>
</feature>
<keyword evidence="11" id="KW-0131">Cell cycle</keyword>
<dbReference type="SUPFAM" id="SSF47384">
    <property type="entry name" value="Homodimeric domain of signal transducing histidine kinase"/>
    <property type="match status" value="1"/>
</dbReference>
<dbReference type="PRINTS" id="PR00344">
    <property type="entry name" value="BCTRLSENSOR"/>
</dbReference>
<dbReference type="FunFam" id="1.10.287.130:FF:000038">
    <property type="entry name" value="Sensory transduction histidine kinase"/>
    <property type="match status" value="1"/>
</dbReference>
<evidence type="ECO:0000256" key="9">
    <source>
        <dbReference type="ARBA" id="ARBA00023012"/>
    </source>
</evidence>
<feature type="region of interest" description="Disordered" evidence="12">
    <location>
        <begin position="16"/>
        <end position="37"/>
    </location>
</feature>
<evidence type="ECO:0000256" key="12">
    <source>
        <dbReference type="SAM" id="MobiDB-lite"/>
    </source>
</evidence>
<comment type="subcellular location">
    <subcellularLocation>
        <location evidence="2">Membrane</location>
    </subcellularLocation>
</comment>
<dbReference type="CDD" id="cd00082">
    <property type="entry name" value="HisKA"/>
    <property type="match status" value="1"/>
</dbReference>
<feature type="domain" description="PAC" evidence="14">
    <location>
        <begin position="264"/>
        <end position="313"/>
    </location>
</feature>
<keyword evidence="4" id="KW-0597">Phosphoprotein</keyword>
<evidence type="ECO:0000313" key="16">
    <source>
        <dbReference type="Proteomes" id="UP000199259"/>
    </source>
</evidence>
<evidence type="ECO:0000256" key="2">
    <source>
        <dbReference type="ARBA" id="ARBA00004370"/>
    </source>
</evidence>
<keyword evidence="16" id="KW-1185">Reference proteome</keyword>
<dbReference type="InterPro" id="IPR005467">
    <property type="entry name" value="His_kinase_dom"/>
</dbReference>
<evidence type="ECO:0000313" key="15">
    <source>
        <dbReference type="EMBL" id="SDF74038.1"/>
    </source>
</evidence>
<evidence type="ECO:0000259" key="13">
    <source>
        <dbReference type="PROSITE" id="PS50109"/>
    </source>
</evidence>
<keyword evidence="7" id="KW-0418">Kinase</keyword>
<dbReference type="InterPro" id="IPR004358">
    <property type="entry name" value="Sig_transdc_His_kin-like_C"/>
</dbReference>
<dbReference type="GO" id="GO:0005524">
    <property type="term" value="F:ATP binding"/>
    <property type="evidence" value="ECO:0007669"/>
    <property type="project" value="UniProtKB-KW"/>
</dbReference>
<dbReference type="SUPFAM" id="SSF55785">
    <property type="entry name" value="PYP-like sensor domain (PAS domain)"/>
    <property type="match status" value="2"/>
</dbReference>
<dbReference type="SUPFAM" id="SSF55874">
    <property type="entry name" value="ATPase domain of HSP90 chaperone/DNA topoisomerase II/histidine kinase"/>
    <property type="match status" value="1"/>
</dbReference>
<dbReference type="Gene3D" id="3.30.450.20">
    <property type="entry name" value="PAS domain"/>
    <property type="match status" value="2"/>
</dbReference>
<dbReference type="InterPro" id="IPR000700">
    <property type="entry name" value="PAS-assoc_C"/>
</dbReference>
<dbReference type="OrthoDB" id="342253at2157"/>
<evidence type="ECO:0000256" key="10">
    <source>
        <dbReference type="ARBA" id="ARBA00023136"/>
    </source>
</evidence>
<evidence type="ECO:0000256" key="8">
    <source>
        <dbReference type="ARBA" id="ARBA00022840"/>
    </source>
</evidence>
<keyword evidence="9" id="KW-0902">Two-component regulatory system</keyword>
<dbReference type="Proteomes" id="UP000199259">
    <property type="component" value="Unassembled WGS sequence"/>
</dbReference>
<dbReference type="InterPro" id="IPR000014">
    <property type="entry name" value="PAS"/>
</dbReference>
<dbReference type="PANTHER" id="PTHR43047">
    <property type="entry name" value="TWO-COMPONENT HISTIDINE PROTEIN KINASE"/>
    <property type="match status" value="1"/>
</dbReference>
<evidence type="ECO:0000256" key="1">
    <source>
        <dbReference type="ARBA" id="ARBA00000085"/>
    </source>
</evidence>
<dbReference type="GO" id="GO:0005886">
    <property type="term" value="C:plasma membrane"/>
    <property type="evidence" value="ECO:0007669"/>
    <property type="project" value="TreeGrafter"/>
</dbReference>
<comment type="caution">
    <text evidence="15">The sequence shown here is derived from an EMBL/GenBank/DDBJ whole genome shotgun (WGS) entry which is preliminary data.</text>
</comment>
<evidence type="ECO:0000256" key="4">
    <source>
        <dbReference type="ARBA" id="ARBA00022553"/>
    </source>
</evidence>
<keyword evidence="5" id="KW-0808">Transferase</keyword>
<dbReference type="InterPro" id="IPR035965">
    <property type="entry name" value="PAS-like_dom_sf"/>
</dbReference>
<evidence type="ECO:0000256" key="6">
    <source>
        <dbReference type="ARBA" id="ARBA00022741"/>
    </source>
</evidence>
<dbReference type="FunFam" id="3.30.565.10:FF:000010">
    <property type="entry name" value="Sensor histidine kinase RcsC"/>
    <property type="match status" value="1"/>
</dbReference>
<dbReference type="SMART" id="SM00387">
    <property type="entry name" value="HATPase_c"/>
    <property type="match status" value="1"/>
</dbReference>
<dbReference type="Gene3D" id="1.10.287.130">
    <property type="match status" value="1"/>
</dbReference>
<dbReference type="EC" id="2.7.13.3" evidence="3"/>
<organism evidence="15 16">
    <name type="scientific">Methanolobus vulcani</name>
    <dbReference type="NCBI Taxonomy" id="38026"/>
    <lineage>
        <taxon>Archaea</taxon>
        <taxon>Methanobacteriati</taxon>
        <taxon>Methanobacteriota</taxon>
        <taxon>Stenosarchaea group</taxon>
        <taxon>Methanomicrobia</taxon>
        <taxon>Methanosarcinales</taxon>
        <taxon>Methanosarcinaceae</taxon>
        <taxon>Methanolobus</taxon>
    </lineage>
</organism>
<comment type="catalytic activity">
    <reaction evidence="1">
        <text>ATP + protein L-histidine = ADP + protein N-phospho-L-histidine.</text>
        <dbReference type="EC" id="2.7.13.3"/>
    </reaction>
</comment>
<dbReference type="Pfam" id="PF08447">
    <property type="entry name" value="PAS_3"/>
    <property type="match status" value="1"/>
</dbReference>
<dbReference type="GO" id="GO:0000155">
    <property type="term" value="F:phosphorelay sensor kinase activity"/>
    <property type="evidence" value="ECO:0007669"/>
    <property type="project" value="InterPro"/>
</dbReference>
<gene>
    <name evidence="15" type="ORF">SAMN04488589_1298</name>
</gene>
<dbReference type="AlphaFoldDB" id="A0A7Z7AW92"/>
<dbReference type="InterPro" id="IPR003661">
    <property type="entry name" value="HisK_dim/P_dom"/>
</dbReference>
<keyword evidence="10" id="KW-0472">Membrane</keyword>